<evidence type="ECO:0000313" key="5">
    <source>
        <dbReference type="EMBL" id="AAM25722.1"/>
    </source>
</evidence>
<protein>
    <recommendedName>
        <fullName evidence="7">FAD dependent oxidoreductase</fullName>
    </recommendedName>
</protein>
<dbReference type="PANTHER" id="PTHR43498">
    <property type="entry name" value="FERREDOXIN:COB-COM HETERODISULFIDE REDUCTASE SUBUNIT A"/>
    <property type="match status" value="1"/>
</dbReference>
<evidence type="ECO:0000256" key="3">
    <source>
        <dbReference type="ARBA" id="ARBA00023004"/>
    </source>
</evidence>
<gene>
    <name evidence="5" type="ordered locus">TTE2598</name>
</gene>
<sequence length="286" mass="32379">MRETRHIKGYYTLSITDVVFNRDFEDRIAIGSYPVDIQATSPDDYGYVYGKPVQYAIPFRCIVPQKVENLLVVGRSASYSHLAAGSARTIPIGMAEGDAAGVAAVYSMTKNKSYKEIMANMKYIKNIQSILVSQGAYLKPFKVENPAERHWSFEGLKLVLTWGLVVPGYTNDYKFDQDISSISFYYLISNLVKRAIPEKADIVVENASDLQKFIVKEPITKEDAAEILLTYGGYENEIATNKGKLFELAHQRGLISDKAYQHMKNKKFVTWADAYDMSLTLYRKLK</sequence>
<keyword evidence="2" id="KW-0560">Oxidoreductase</keyword>
<dbReference type="EMBL" id="AE008691">
    <property type="protein sequence ID" value="AAM25722.1"/>
    <property type="molecule type" value="Genomic_DNA"/>
</dbReference>
<proteinExistence type="predicted"/>
<accession>Q8R726</accession>
<dbReference type="PANTHER" id="PTHR43498:SF1">
    <property type="entry name" value="COB--COM HETERODISULFIDE REDUCTASE IRON-SULFUR SUBUNIT A"/>
    <property type="match status" value="1"/>
</dbReference>
<dbReference type="RefSeq" id="WP_011026598.1">
    <property type="nucleotide sequence ID" value="NC_003869.1"/>
</dbReference>
<keyword evidence="1" id="KW-0479">Metal-binding</keyword>
<dbReference type="AlphaFoldDB" id="Q8R726"/>
<reference evidence="5 6" key="1">
    <citation type="journal article" date="2002" name="Genome Res.">
        <title>A complete sequence of the T. tengcongensis genome.</title>
        <authorList>
            <person name="Bao Q."/>
            <person name="Tian Y."/>
            <person name="Li W."/>
            <person name="Xu Z."/>
            <person name="Xuan Z."/>
            <person name="Hu S."/>
            <person name="Dong W."/>
            <person name="Yang J."/>
            <person name="Chen Y."/>
            <person name="Xue Y."/>
            <person name="Xu Y."/>
            <person name="Lai X."/>
            <person name="Huang L."/>
            <person name="Dong X."/>
            <person name="Ma Y."/>
            <person name="Ling L."/>
            <person name="Tan H."/>
            <person name="Chen R."/>
            <person name="Wang J."/>
            <person name="Yu J."/>
            <person name="Yang H."/>
        </authorList>
    </citation>
    <scope>NUCLEOTIDE SEQUENCE [LARGE SCALE GENOMIC DNA]</scope>
    <source>
        <strain evidence="6">DSM 15242 / JCM 11007 / NBRC 100824 / MB4</strain>
    </source>
</reference>
<dbReference type="STRING" id="273068.TTE2598"/>
<dbReference type="Proteomes" id="UP000000555">
    <property type="component" value="Chromosome"/>
</dbReference>
<dbReference type="HOGENOM" id="CLU_972123_0_0_9"/>
<keyword evidence="4" id="KW-0411">Iron-sulfur</keyword>
<dbReference type="Pfam" id="PF12831">
    <property type="entry name" value="FAD_oxidored"/>
    <property type="match status" value="1"/>
</dbReference>
<keyword evidence="6" id="KW-1185">Reference proteome</keyword>
<keyword evidence="3" id="KW-0408">Iron</keyword>
<evidence type="ECO:0000313" key="6">
    <source>
        <dbReference type="Proteomes" id="UP000000555"/>
    </source>
</evidence>
<evidence type="ECO:0000256" key="1">
    <source>
        <dbReference type="ARBA" id="ARBA00022723"/>
    </source>
</evidence>
<name>Q8R726_CALS4</name>
<dbReference type="InterPro" id="IPR039650">
    <property type="entry name" value="HdrA-like"/>
</dbReference>
<organism evidence="5 6">
    <name type="scientific">Caldanaerobacter subterraneus subsp. tengcongensis (strain DSM 15242 / JCM 11007 / NBRC 100824 / MB4)</name>
    <name type="common">Thermoanaerobacter tengcongensis</name>
    <dbReference type="NCBI Taxonomy" id="273068"/>
    <lineage>
        <taxon>Bacteria</taxon>
        <taxon>Bacillati</taxon>
        <taxon>Bacillota</taxon>
        <taxon>Clostridia</taxon>
        <taxon>Thermoanaerobacterales</taxon>
        <taxon>Thermoanaerobacteraceae</taxon>
        <taxon>Caldanaerobacter</taxon>
    </lineage>
</organism>
<dbReference type="GO" id="GO:0051536">
    <property type="term" value="F:iron-sulfur cluster binding"/>
    <property type="evidence" value="ECO:0007669"/>
    <property type="project" value="UniProtKB-KW"/>
</dbReference>
<dbReference type="GO" id="GO:0016491">
    <property type="term" value="F:oxidoreductase activity"/>
    <property type="evidence" value="ECO:0007669"/>
    <property type="project" value="UniProtKB-KW"/>
</dbReference>
<dbReference type="KEGG" id="tte:TTE2598"/>
<dbReference type="eggNOG" id="COG0644">
    <property type="taxonomic scope" value="Bacteria"/>
</dbReference>
<dbReference type="GO" id="GO:0046872">
    <property type="term" value="F:metal ion binding"/>
    <property type="evidence" value="ECO:0007669"/>
    <property type="project" value="UniProtKB-KW"/>
</dbReference>
<evidence type="ECO:0008006" key="7">
    <source>
        <dbReference type="Google" id="ProtNLM"/>
    </source>
</evidence>
<evidence type="ECO:0000256" key="4">
    <source>
        <dbReference type="ARBA" id="ARBA00023014"/>
    </source>
</evidence>
<evidence type="ECO:0000256" key="2">
    <source>
        <dbReference type="ARBA" id="ARBA00023002"/>
    </source>
</evidence>